<evidence type="ECO:0000259" key="2">
    <source>
        <dbReference type="PROSITE" id="PS50887"/>
    </source>
</evidence>
<feature type="transmembrane region" description="Helical" evidence="1">
    <location>
        <begin position="52"/>
        <end position="74"/>
    </location>
</feature>
<dbReference type="NCBIfam" id="TIGR00254">
    <property type="entry name" value="GGDEF"/>
    <property type="match status" value="1"/>
</dbReference>
<name>A0ABV3Y173_9ACTN</name>
<dbReference type="SMART" id="SM00267">
    <property type="entry name" value="GGDEF"/>
    <property type="match status" value="1"/>
</dbReference>
<dbReference type="PANTHER" id="PTHR45138">
    <property type="entry name" value="REGULATORY COMPONENTS OF SENSORY TRANSDUCTION SYSTEM"/>
    <property type="match status" value="1"/>
</dbReference>
<proteinExistence type="predicted"/>
<dbReference type="Proteomes" id="UP001560267">
    <property type="component" value="Unassembled WGS sequence"/>
</dbReference>
<comment type="caution">
    <text evidence="3">The sequence shown here is derived from an EMBL/GenBank/DDBJ whole genome shotgun (WGS) entry which is preliminary data.</text>
</comment>
<dbReference type="InterPro" id="IPR050469">
    <property type="entry name" value="Diguanylate_Cyclase"/>
</dbReference>
<dbReference type="Pfam" id="PF00990">
    <property type="entry name" value="GGDEF"/>
    <property type="match status" value="1"/>
</dbReference>
<organism evidence="3 4">
    <name type="scientific">Ferrimicrobium acidiphilum</name>
    <dbReference type="NCBI Taxonomy" id="121039"/>
    <lineage>
        <taxon>Bacteria</taxon>
        <taxon>Bacillati</taxon>
        <taxon>Actinomycetota</taxon>
        <taxon>Acidimicrobiia</taxon>
        <taxon>Acidimicrobiales</taxon>
        <taxon>Acidimicrobiaceae</taxon>
        <taxon>Ferrimicrobium</taxon>
    </lineage>
</organism>
<dbReference type="RefSeq" id="WP_276945160.1">
    <property type="nucleotide sequence ID" value="NZ_DAHZQU010000132.1"/>
</dbReference>
<dbReference type="CDD" id="cd01949">
    <property type="entry name" value="GGDEF"/>
    <property type="match status" value="1"/>
</dbReference>
<keyword evidence="1" id="KW-0812">Transmembrane</keyword>
<dbReference type="SUPFAM" id="SSF55073">
    <property type="entry name" value="Nucleotide cyclase"/>
    <property type="match status" value="1"/>
</dbReference>
<dbReference type="InterPro" id="IPR043128">
    <property type="entry name" value="Rev_trsase/Diguanyl_cyclase"/>
</dbReference>
<dbReference type="Gene3D" id="3.30.70.270">
    <property type="match status" value="1"/>
</dbReference>
<dbReference type="EMBL" id="JBFSHR010000014">
    <property type="protein sequence ID" value="MEX6429319.1"/>
    <property type="molecule type" value="Genomic_DNA"/>
</dbReference>
<dbReference type="InterPro" id="IPR000160">
    <property type="entry name" value="GGDEF_dom"/>
</dbReference>
<feature type="transmembrane region" description="Helical" evidence="1">
    <location>
        <begin position="115"/>
        <end position="133"/>
    </location>
</feature>
<protein>
    <submittedName>
        <fullName evidence="3">GGDEF domain-containing protein</fullName>
    </submittedName>
</protein>
<keyword evidence="1" id="KW-1133">Transmembrane helix</keyword>
<feature type="domain" description="GGDEF" evidence="2">
    <location>
        <begin position="224"/>
        <end position="343"/>
    </location>
</feature>
<feature type="transmembrane region" description="Helical" evidence="1">
    <location>
        <begin position="164"/>
        <end position="184"/>
    </location>
</feature>
<sequence>MTLSEHLAVILFACRDNRDVAMALNASETTWSRIYQLYWRVTLVLIPSMAPALYFGGWALRAATLSFGLSLALLFPLRKRIPRTAVLLHVSIAYLTAIVQLVLPASAVISVLPPTTWRPALAIFATIGIYSLGMYGGWRSIIVAFVAALVVFSDHLVAGLPILIGLALGAVAGVAVRTVIIELAESRDRLSQHALTDPLTRLGNRRAMEQEYNRYLAVARRESVSLFVSLWDLDNLKRINDLEGHAQGDVALLSFADVLRSVLREGDALFRIGGDEFCGLHLGLKDGASIVDRVHEVFESVSVGFAECTELDLDEALARVDVLMYEHKRHRRRGPGEASPICE</sequence>
<gene>
    <name evidence="3" type="ORF">AB6A68_05635</name>
</gene>
<dbReference type="PROSITE" id="PS50887">
    <property type="entry name" value="GGDEF"/>
    <property type="match status" value="1"/>
</dbReference>
<keyword evidence="4" id="KW-1185">Reference proteome</keyword>
<feature type="transmembrane region" description="Helical" evidence="1">
    <location>
        <begin position="86"/>
        <end position="109"/>
    </location>
</feature>
<reference evidence="3 4" key="1">
    <citation type="submission" date="2024-07" db="EMBL/GenBank/DDBJ databases">
        <title>Draft Genome Sequence of Ferrimicrobium acidiphilum Strain YE2023, Isolated from a Pulp of Bioleach Reactor.</title>
        <authorList>
            <person name="Elkina Y.A."/>
            <person name="Bulaeva A.G."/>
            <person name="Beletsky A.V."/>
            <person name="Mardanov A.V."/>
        </authorList>
    </citation>
    <scope>NUCLEOTIDE SEQUENCE [LARGE SCALE GENOMIC DNA]</scope>
    <source>
        <strain evidence="3 4">YE2023</strain>
    </source>
</reference>
<accession>A0ABV3Y173</accession>
<dbReference type="PANTHER" id="PTHR45138:SF9">
    <property type="entry name" value="DIGUANYLATE CYCLASE DGCM-RELATED"/>
    <property type="match status" value="1"/>
</dbReference>
<keyword evidence="1" id="KW-0472">Membrane</keyword>
<evidence type="ECO:0000256" key="1">
    <source>
        <dbReference type="SAM" id="Phobius"/>
    </source>
</evidence>
<evidence type="ECO:0000313" key="3">
    <source>
        <dbReference type="EMBL" id="MEX6429319.1"/>
    </source>
</evidence>
<dbReference type="InterPro" id="IPR029787">
    <property type="entry name" value="Nucleotide_cyclase"/>
</dbReference>
<evidence type="ECO:0000313" key="4">
    <source>
        <dbReference type="Proteomes" id="UP001560267"/>
    </source>
</evidence>